<keyword evidence="4 6" id="KW-0175">Coiled coil</keyword>
<evidence type="ECO:0000256" key="1">
    <source>
        <dbReference type="ARBA" id="ARBA00004173"/>
    </source>
</evidence>
<organism evidence="8 9">
    <name type="scientific">Trichoplax adhaerens</name>
    <name type="common">Trichoplax reptans</name>
    <dbReference type="NCBI Taxonomy" id="10228"/>
    <lineage>
        <taxon>Eukaryota</taxon>
        <taxon>Metazoa</taxon>
        <taxon>Placozoa</taxon>
        <taxon>Uniplacotomia</taxon>
        <taxon>Trichoplacea</taxon>
        <taxon>Trichoplacidae</taxon>
        <taxon>Trichoplax</taxon>
    </lineage>
</organism>
<dbReference type="PANTHER" id="PTHR48417:SF1">
    <property type="entry name" value="ATP SYNTHASE F1 SUBUNIT EPSILON"/>
    <property type="match status" value="1"/>
</dbReference>
<dbReference type="AlphaFoldDB" id="B3SA83"/>
<feature type="coiled-coil region" evidence="6">
    <location>
        <begin position="61"/>
        <end position="102"/>
    </location>
</feature>
<keyword evidence="3" id="KW-0809">Transit peptide</keyword>
<dbReference type="PhylomeDB" id="B3SA83"/>
<dbReference type="CTD" id="6758300"/>
<dbReference type="FunCoup" id="B3SA83">
    <property type="interactions" value="824"/>
</dbReference>
<dbReference type="eggNOG" id="ENOG502S4JP">
    <property type="taxonomic scope" value="Eukaryota"/>
</dbReference>
<dbReference type="SUPFAM" id="SSF64602">
    <property type="entry name" value="F1 ATPase inhibitor, IF1, C-terminal domain"/>
    <property type="match status" value="1"/>
</dbReference>
<dbReference type="OrthoDB" id="10045676at2759"/>
<dbReference type="GO" id="GO:0005739">
    <property type="term" value="C:mitochondrion"/>
    <property type="evidence" value="ECO:0000318"/>
    <property type="project" value="GO_Central"/>
</dbReference>
<evidence type="ECO:0000256" key="4">
    <source>
        <dbReference type="ARBA" id="ARBA00023054"/>
    </source>
</evidence>
<dbReference type="GO" id="GO:0006783">
    <property type="term" value="P:heme biosynthetic process"/>
    <property type="evidence" value="ECO:0000318"/>
    <property type="project" value="GO_Central"/>
</dbReference>
<dbReference type="PANTHER" id="PTHR48417">
    <property type="entry name" value="ATP SYNTHASE F1 SUBUNIT EPSILON"/>
    <property type="match status" value="1"/>
</dbReference>
<evidence type="ECO:0000256" key="6">
    <source>
        <dbReference type="SAM" id="Coils"/>
    </source>
</evidence>
<dbReference type="InParanoid" id="B3SA83"/>
<evidence type="ECO:0000256" key="7">
    <source>
        <dbReference type="SAM" id="MobiDB-lite"/>
    </source>
</evidence>
<dbReference type="Proteomes" id="UP000009022">
    <property type="component" value="Unassembled WGS sequence"/>
</dbReference>
<dbReference type="GO" id="GO:0042030">
    <property type="term" value="F:ATPase inhibitor activity"/>
    <property type="evidence" value="ECO:0000318"/>
    <property type="project" value="GO_Central"/>
</dbReference>
<proteinExistence type="inferred from homology"/>
<accession>B3SA83</accession>
<evidence type="ECO:0000256" key="5">
    <source>
        <dbReference type="ARBA" id="ARBA00023128"/>
    </source>
</evidence>
<dbReference type="InterPro" id="IPR007648">
    <property type="entry name" value="ATPase_inhibitor_mt"/>
</dbReference>
<evidence type="ECO:0000256" key="2">
    <source>
        <dbReference type="ARBA" id="ARBA00010901"/>
    </source>
</evidence>
<evidence type="ECO:0000313" key="9">
    <source>
        <dbReference type="Proteomes" id="UP000009022"/>
    </source>
</evidence>
<feature type="region of interest" description="Disordered" evidence="7">
    <location>
        <begin position="33"/>
        <end position="52"/>
    </location>
</feature>
<dbReference type="GO" id="GO:0030218">
    <property type="term" value="P:erythrocyte differentiation"/>
    <property type="evidence" value="ECO:0000318"/>
    <property type="project" value="GO_Central"/>
</dbReference>
<dbReference type="GO" id="GO:0051117">
    <property type="term" value="F:ATPase binding"/>
    <property type="evidence" value="ECO:0000318"/>
    <property type="project" value="GO_Central"/>
</dbReference>
<dbReference type="KEGG" id="tad:TRIADDRAFT_61171"/>
<gene>
    <name evidence="8" type="ORF">TRIADDRAFT_61171</name>
</gene>
<evidence type="ECO:0000256" key="3">
    <source>
        <dbReference type="ARBA" id="ARBA00022946"/>
    </source>
</evidence>
<comment type="similarity">
    <text evidence="2">Belongs to the ATPase inhibitor family.</text>
</comment>
<evidence type="ECO:0000313" key="8">
    <source>
        <dbReference type="EMBL" id="EDV20470.1"/>
    </source>
</evidence>
<comment type="subcellular location">
    <subcellularLocation>
        <location evidence="1">Mitochondrion</location>
    </subcellularLocation>
</comment>
<dbReference type="GO" id="GO:0005737">
    <property type="term" value="C:cytoplasm"/>
    <property type="evidence" value="ECO:0000318"/>
    <property type="project" value="GO_Central"/>
</dbReference>
<dbReference type="EMBL" id="DS985260">
    <property type="protein sequence ID" value="EDV20470.1"/>
    <property type="molecule type" value="Genomic_DNA"/>
</dbReference>
<dbReference type="RefSeq" id="XP_002117164.1">
    <property type="nucleotide sequence ID" value="XM_002117128.1"/>
</dbReference>
<name>B3SA83_TRIAD</name>
<evidence type="ECO:0008006" key="10">
    <source>
        <dbReference type="Google" id="ProtNLM"/>
    </source>
</evidence>
<reference evidence="8 9" key="1">
    <citation type="journal article" date="2008" name="Nature">
        <title>The Trichoplax genome and the nature of placozoans.</title>
        <authorList>
            <person name="Srivastava M."/>
            <person name="Begovic E."/>
            <person name="Chapman J."/>
            <person name="Putnam N.H."/>
            <person name="Hellsten U."/>
            <person name="Kawashima T."/>
            <person name="Kuo A."/>
            <person name="Mitros T."/>
            <person name="Salamov A."/>
            <person name="Carpenter M.L."/>
            <person name="Signorovitch A.Y."/>
            <person name="Moreno M.A."/>
            <person name="Kamm K."/>
            <person name="Grimwood J."/>
            <person name="Schmutz J."/>
            <person name="Shapiro H."/>
            <person name="Grigoriev I.V."/>
            <person name="Buss L.W."/>
            <person name="Schierwater B."/>
            <person name="Dellaporta S.L."/>
            <person name="Rokhsar D.S."/>
        </authorList>
    </citation>
    <scope>NUCLEOTIDE SEQUENCE [LARGE SCALE GENOMIC DNA]</scope>
    <source>
        <strain evidence="8 9">Grell-BS-1999</strain>
    </source>
</reference>
<dbReference type="GeneID" id="6758300"/>
<keyword evidence="5" id="KW-0496">Mitochondrion</keyword>
<dbReference type="HOGENOM" id="CLU_147479_0_0_1"/>
<sequence>MASLVSRRLASVAVRTSSYRTFAAAALQSRAYSQDRQAGSIRDAGGSFGKKEKAQEDQYFRKLQEEQLQKLHDIKKFHEEELKHHQDAIDRHDQKIQEFKEKIQDNVPLMSNNNQIDNNASAQYVYNSYGDK</sequence>
<keyword evidence="9" id="KW-1185">Reference proteome</keyword>
<dbReference type="Gene3D" id="1.20.5.500">
    <property type="entry name" value="Single helix bin"/>
    <property type="match status" value="1"/>
</dbReference>
<dbReference type="Pfam" id="PF04568">
    <property type="entry name" value="IATP"/>
    <property type="match status" value="1"/>
</dbReference>
<protein>
    <recommendedName>
        <fullName evidence="10">ATPase inhibitor, mitochondrial</fullName>
    </recommendedName>
</protein>